<reference evidence="2 3" key="1">
    <citation type="journal article" date="2016" name="Genome Biol. Evol.">
        <title>Gene Family Evolution Reflects Adaptation to Soil Environmental Stressors in the Genome of the Collembolan Orchesella cincta.</title>
        <authorList>
            <person name="Faddeeva-Vakhrusheva A."/>
            <person name="Derks M.F."/>
            <person name="Anvar S.Y."/>
            <person name="Agamennone V."/>
            <person name="Suring W."/>
            <person name="Smit S."/>
            <person name="van Straalen N.M."/>
            <person name="Roelofs D."/>
        </authorList>
    </citation>
    <scope>NUCLEOTIDE SEQUENCE [LARGE SCALE GENOMIC DNA]</scope>
    <source>
        <tissue evidence="2">Mixed pool</tissue>
    </source>
</reference>
<feature type="transmembrane region" description="Helical" evidence="1">
    <location>
        <begin position="118"/>
        <end position="137"/>
    </location>
</feature>
<dbReference type="PANTHER" id="PTHR36694">
    <property type="entry name" value="PASIFLORA 1, ISOFORM A-RELATED"/>
    <property type="match status" value="1"/>
</dbReference>
<gene>
    <name evidence="2" type="ORF">Ocin01_11213</name>
</gene>
<dbReference type="AlphaFoldDB" id="A0A1D2MR44"/>
<proteinExistence type="predicted"/>
<feature type="transmembrane region" description="Helical" evidence="1">
    <location>
        <begin position="149"/>
        <end position="169"/>
    </location>
</feature>
<dbReference type="Proteomes" id="UP000094527">
    <property type="component" value="Unassembled WGS sequence"/>
</dbReference>
<evidence type="ECO:0000313" key="3">
    <source>
        <dbReference type="Proteomes" id="UP000094527"/>
    </source>
</evidence>
<dbReference type="EMBL" id="LJIJ01000667">
    <property type="protein sequence ID" value="ODM95466.1"/>
    <property type="molecule type" value="Genomic_DNA"/>
</dbReference>
<name>A0A1D2MR44_ORCCI</name>
<dbReference type="PANTHER" id="PTHR36694:SF11">
    <property type="entry name" value="LP21121P-RELATED"/>
    <property type="match status" value="1"/>
</dbReference>
<keyword evidence="1" id="KW-0472">Membrane</keyword>
<evidence type="ECO:0000313" key="2">
    <source>
        <dbReference type="EMBL" id="ODM95466.1"/>
    </source>
</evidence>
<accession>A0A1D2MR44</accession>
<keyword evidence="1" id="KW-1133">Transmembrane helix</keyword>
<dbReference type="OrthoDB" id="2354286at2759"/>
<feature type="transmembrane region" description="Helical" evidence="1">
    <location>
        <begin position="81"/>
        <end position="106"/>
    </location>
</feature>
<keyword evidence="1" id="KW-0812">Transmembrane</keyword>
<feature type="transmembrane region" description="Helical" evidence="1">
    <location>
        <begin position="21"/>
        <end position="42"/>
    </location>
</feature>
<keyword evidence="3" id="KW-1185">Reference proteome</keyword>
<protein>
    <submittedName>
        <fullName evidence="2">Uncharacterized protein</fullName>
    </submittedName>
</protein>
<evidence type="ECO:0000256" key="1">
    <source>
        <dbReference type="SAM" id="Phobius"/>
    </source>
</evidence>
<organism evidence="2 3">
    <name type="scientific">Orchesella cincta</name>
    <name type="common">Springtail</name>
    <name type="synonym">Podura cincta</name>
    <dbReference type="NCBI Taxonomy" id="48709"/>
    <lineage>
        <taxon>Eukaryota</taxon>
        <taxon>Metazoa</taxon>
        <taxon>Ecdysozoa</taxon>
        <taxon>Arthropoda</taxon>
        <taxon>Hexapoda</taxon>
        <taxon>Collembola</taxon>
        <taxon>Entomobryomorpha</taxon>
        <taxon>Entomobryoidea</taxon>
        <taxon>Orchesellidae</taxon>
        <taxon>Orchesellinae</taxon>
        <taxon>Orchesella</taxon>
    </lineage>
</organism>
<sequence length="189" mass="20910">MVSKMTFNPCCCISSKTGATIIGVLQLIVSILGILYAGFSYVGTRYIEDLEDPVVKEHFMQELRIGFKGHPYLESADEKTIFSILYIVQAGMLVGCIISLILVSFLIHGLRKERLRFIQVYLIVSGICLALSVVAALANDTVFAMSGSFAGLFGFVLNAYFLTVIYAAYVEIRNKLLQDQNPAVKYEKA</sequence>
<comment type="caution">
    <text evidence="2">The sequence shown here is derived from an EMBL/GenBank/DDBJ whole genome shotgun (WGS) entry which is preliminary data.</text>
</comment>